<organism evidence="1 2">
    <name type="scientific">Streblomastix strix</name>
    <dbReference type="NCBI Taxonomy" id="222440"/>
    <lineage>
        <taxon>Eukaryota</taxon>
        <taxon>Metamonada</taxon>
        <taxon>Preaxostyla</taxon>
        <taxon>Oxymonadida</taxon>
        <taxon>Streblomastigidae</taxon>
        <taxon>Streblomastix</taxon>
    </lineage>
</organism>
<comment type="caution">
    <text evidence="1">The sequence shown here is derived from an EMBL/GenBank/DDBJ whole genome shotgun (WGS) entry which is preliminary data.</text>
</comment>
<accession>A0A5J4XAA4</accession>
<evidence type="ECO:0000313" key="2">
    <source>
        <dbReference type="Proteomes" id="UP000324800"/>
    </source>
</evidence>
<protein>
    <submittedName>
        <fullName evidence="1">Uncharacterized protein</fullName>
    </submittedName>
</protein>
<gene>
    <name evidence="1" type="ORF">EZS28_000251</name>
</gene>
<evidence type="ECO:0000313" key="1">
    <source>
        <dbReference type="EMBL" id="KAA6404231.1"/>
    </source>
</evidence>
<reference evidence="1 2" key="1">
    <citation type="submission" date="2019-03" db="EMBL/GenBank/DDBJ databases">
        <title>Single cell metagenomics reveals metabolic interactions within the superorganism composed of flagellate Streblomastix strix and complex community of Bacteroidetes bacteria on its surface.</title>
        <authorList>
            <person name="Treitli S.C."/>
            <person name="Kolisko M."/>
            <person name="Husnik F."/>
            <person name="Keeling P."/>
            <person name="Hampl V."/>
        </authorList>
    </citation>
    <scope>NUCLEOTIDE SEQUENCE [LARGE SCALE GENOMIC DNA]</scope>
    <source>
        <strain evidence="1">ST1C</strain>
    </source>
</reference>
<dbReference type="EMBL" id="SNRW01000018">
    <property type="protein sequence ID" value="KAA6404231.1"/>
    <property type="molecule type" value="Genomic_DNA"/>
</dbReference>
<dbReference type="AlphaFoldDB" id="A0A5J4XAA4"/>
<sequence>MNSFDKNIDGSFVDNDMYLDTDEVACFVDSIVRFEAEIEVFTLFLFIPFPKFLLFSISSSVCDPLFLFVAVNIVADTVPDPELLPLGKTGSSLFCVTSFL</sequence>
<dbReference type="Proteomes" id="UP000324800">
    <property type="component" value="Unassembled WGS sequence"/>
</dbReference>
<proteinExistence type="predicted"/>
<name>A0A5J4XAA4_9EUKA</name>